<dbReference type="Pfam" id="PF01144">
    <property type="entry name" value="CoA_trans"/>
    <property type="match status" value="1"/>
</dbReference>
<dbReference type="InterPro" id="IPR004165">
    <property type="entry name" value="CoA_trans_fam_I"/>
</dbReference>
<dbReference type="SMART" id="SM00882">
    <property type="entry name" value="CoA_trans"/>
    <property type="match status" value="1"/>
</dbReference>
<proteinExistence type="predicted"/>
<dbReference type="GO" id="GO:0008410">
    <property type="term" value="F:CoA-transferase activity"/>
    <property type="evidence" value="ECO:0007669"/>
    <property type="project" value="InterPro"/>
</dbReference>
<evidence type="ECO:0000313" key="2">
    <source>
        <dbReference type="EMBL" id="NGO74742.1"/>
    </source>
</evidence>
<protein>
    <submittedName>
        <fullName evidence="2">Uncharacterized protein</fullName>
    </submittedName>
</protein>
<name>A0A6G4XC56_9ACTN</name>
<evidence type="ECO:0000313" key="3">
    <source>
        <dbReference type="Proteomes" id="UP000481109"/>
    </source>
</evidence>
<dbReference type="SUPFAM" id="SSF100950">
    <property type="entry name" value="NagB/RpiA/CoA transferase-like"/>
    <property type="match status" value="1"/>
</dbReference>
<dbReference type="PANTHER" id="PTHR13707">
    <property type="entry name" value="KETOACID-COENZYME A TRANSFERASE"/>
    <property type="match status" value="1"/>
</dbReference>
<comment type="caution">
    <text evidence="2">The sequence shown here is derived from an EMBL/GenBank/DDBJ whole genome shotgun (WGS) entry which is preliminary data.</text>
</comment>
<keyword evidence="3" id="KW-1185">Reference proteome</keyword>
<dbReference type="Proteomes" id="UP000481109">
    <property type="component" value="Unassembled WGS sequence"/>
</dbReference>
<keyword evidence="1" id="KW-0808">Transferase</keyword>
<accession>A0A6G4XC56</accession>
<sequence length="214" mass="22101">MDKLVTASAAVSSIPSGSTLVLPDPGGAGFPGRLVTALGSVPAEGFTVICPGAPRAAEGLRKWLGSGQITRLIVDSEAPGGRLEGVEAEFVPPALLKQRLQASAAGTPTFLGPVGTHERPVEDGARAMFFGDDEFGPVPALTPDFALVRAEQGDPKGNLVFADEVREAVLSVARAAHRTLAEIDTLIPVLHPRLVQLPARHVQSVVGAAAKVRG</sequence>
<dbReference type="Gene3D" id="3.40.1080.10">
    <property type="entry name" value="Glutaconate Coenzyme A-transferase"/>
    <property type="match status" value="1"/>
</dbReference>
<dbReference type="EMBL" id="JAAKZW010000005">
    <property type="protein sequence ID" value="NGO74742.1"/>
    <property type="molecule type" value="Genomic_DNA"/>
</dbReference>
<dbReference type="InterPro" id="IPR037171">
    <property type="entry name" value="NagB/RpiA_transferase-like"/>
</dbReference>
<organism evidence="2 3">
    <name type="scientific">Streptomyces mesophilus</name>
    <dbReference type="NCBI Taxonomy" id="1775132"/>
    <lineage>
        <taxon>Bacteria</taxon>
        <taxon>Bacillati</taxon>
        <taxon>Actinomycetota</taxon>
        <taxon>Actinomycetes</taxon>
        <taxon>Kitasatosporales</taxon>
        <taxon>Streptomycetaceae</taxon>
        <taxon>Streptomyces</taxon>
    </lineage>
</organism>
<dbReference type="AlphaFoldDB" id="A0A6G4XC56"/>
<dbReference type="RefSeq" id="WP_165330259.1">
    <property type="nucleotide sequence ID" value="NZ_JAAKZW010000005.1"/>
</dbReference>
<gene>
    <name evidence="2" type="ORF">G6045_03430</name>
</gene>
<evidence type="ECO:0000256" key="1">
    <source>
        <dbReference type="ARBA" id="ARBA00022679"/>
    </source>
</evidence>
<reference evidence="2 3" key="1">
    <citation type="submission" date="2020-02" db="EMBL/GenBank/DDBJ databases">
        <title>Whole-genome analyses of novel actinobacteria.</title>
        <authorList>
            <person name="Sahin N."/>
            <person name="Tokatli A."/>
        </authorList>
    </citation>
    <scope>NUCLEOTIDE SEQUENCE [LARGE SCALE GENOMIC DNA]</scope>
    <source>
        <strain evidence="2 3">YC504</strain>
    </source>
</reference>
<dbReference type="PANTHER" id="PTHR13707:SF60">
    <property type="entry name" value="ACETATE COA-TRANSFERASE SUBUNIT ALPHA"/>
    <property type="match status" value="1"/>
</dbReference>